<keyword evidence="1" id="KW-1133">Transmembrane helix</keyword>
<dbReference type="Pfam" id="PF07853">
    <property type="entry name" value="DUF1648"/>
    <property type="match status" value="1"/>
</dbReference>
<evidence type="ECO:0000256" key="1">
    <source>
        <dbReference type="SAM" id="Phobius"/>
    </source>
</evidence>
<feature type="transmembrane region" description="Helical" evidence="1">
    <location>
        <begin position="206"/>
        <end position="225"/>
    </location>
</feature>
<keyword evidence="1" id="KW-0812">Transmembrane</keyword>
<protein>
    <submittedName>
        <fullName evidence="3">DUF1648 domain-containing protein</fullName>
    </submittedName>
</protein>
<keyword evidence="1" id="KW-0472">Membrane</keyword>
<gene>
    <name evidence="3" type="ORF">H9751_11915</name>
</gene>
<evidence type="ECO:0000313" key="4">
    <source>
        <dbReference type="Proteomes" id="UP000823858"/>
    </source>
</evidence>
<evidence type="ECO:0000259" key="2">
    <source>
        <dbReference type="Pfam" id="PF07853"/>
    </source>
</evidence>
<name>A0A9D2TPX4_9CORY</name>
<reference evidence="3" key="1">
    <citation type="journal article" date="2021" name="PeerJ">
        <title>Extensive microbial diversity within the chicken gut microbiome revealed by metagenomics and culture.</title>
        <authorList>
            <person name="Gilroy R."/>
            <person name="Ravi A."/>
            <person name="Getino M."/>
            <person name="Pursley I."/>
            <person name="Horton D.L."/>
            <person name="Alikhan N.F."/>
            <person name="Baker D."/>
            <person name="Gharbi K."/>
            <person name="Hall N."/>
            <person name="Watson M."/>
            <person name="Adriaenssens E.M."/>
            <person name="Foster-Nyarko E."/>
            <person name="Jarju S."/>
            <person name="Secka A."/>
            <person name="Antonio M."/>
            <person name="Oren A."/>
            <person name="Chaudhuri R.R."/>
            <person name="La Ragione R."/>
            <person name="Hildebrand F."/>
            <person name="Pallen M.J."/>
        </authorList>
    </citation>
    <scope>NUCLEOTIDE SEQUENCE</scope>
    <source>
        <strain evidence="3">ChiHjej13B12-4958</strain>
    </source>
</reference>
<organism evidence="3 4">
    <name type="scientific">Candidatus Corynebacterium faecigallinarum</name>
    <dbReference type="NCBI Taxonomy" id="2838528"/>
    <lineage>
        <taxon>Bacteria</taxon>
        <taxon>Bacillati</taxon>
        <taxon>Actinomycetota</taxon>
        <taxon>Actinomycetes</taxon>
        <taxon>Mycobacteriales</taxon>
        <taxon>Corynebacteriaceae</taxon>
        <taxon>Corynebacterium</taxon>
    </lineage>
</organism>
<feature type="transmembrane region" description="Helical" evidence="1">
    <location>
        <begin position="48"/>
        <end position="69"/>
    </location>
</feature>
<dbReference type="AlphaFoldDB" id="A0A9D2TPX4"/>
<feature type="transmembrane region" description="Helical" evidence="1">
    <location>
        <begin position="180"/>
        <end position="200"/>
    </location>
</feature>
<dbReference type="Proteomes" id="UP000823858">
    <property type="component" value="Unassembled WGS sequence"/>
</dbReference>
<feature type="domain" description="DUF1648" evidence="2">
    <location>
        <begin position="12"/>
        <end position="57"/>
    </location>
</feature>
<feature type="transmembrane region" description="Helical" evidence="1">
    <location>
        <begin position="120"/>
        <end position="138"/>
    </location>
</feature>
<proteinExistence type="predicted"/>
<dbReference type="InterPro" id="IPR012867">
    <property type="entry name" value="DUF1648"/>
</dbReference>
<feature type="transmembrane region" description="Helical" evidence="1">
    <location>
        <begin position="81"/>
        <end position="100"/>
    </location>
</feature>
<reference evidence="3" key="2">
    <citation type="submission" date="2021-04" db="EMBL/GenBank/DDBJ databases">
        <authorList>
            <person name="Gilroy R."/>
        </authorList>
    </citation>
    <scope>NUCLEOTIDE SEQUENCE</scope>
    <source>
        <strain evidence="3">ChiHjej13B12-4958</strain>
    </source>
</reference>
<evidence type="ECO:0000313" key="3">
    <source>
        <dbReference type="EMBL" id="HJC86216.1"/>
    </source>
</evidence>
<dbReference type="PROSITE" id="PS51257">
    <property type="entry name" value="PROKAR_LIPOPROTEIN"/>
    <property type="match status" value="1"/>
</dbReference>
<comment type="caution">
    <text evidence="3">The sequence shown here is derived from an EMBL/GenBank/DDBJ whole genome shotgun (WGS) entry which is preliminary data.</text>
</comment>
<sequence>MTRRVSIPLAGLILGSCVWASILAANVPDPMAIHWSGDGTANGFSSPASAILLLTGLSLGTLLVFAALTRSGFSTPRAARTNAAILGWTVALVMTLQVRIFVDQQGLTDAAAARISTSTIWWAAVLPVLIAVVLAVVAGRSVIDDDLTDEPVEIDQTTGRINAPENASVVWFRTETIGPWVQVFIVGLTVGTAILCLASGVPVWSAALLVAITVVACLGSCMWRIRVDCRGFSYRSLLGIPKALVPFDEISHAEPVTIRPGEWGGWGWRLNGSGTGLITKSGPGIRITRTNRHTIELNCDDARRGLAVLEHYGVHISS</sequence>
<accession>A0A9D2TPX4</accession>
<dbReference type="EMBL" id="DWVP01000024">
    <property type="protein sequence ID" value="HJC86216.1"/>
    <property type="molecule type" value="Genomic_DNA"/>
</dbReference>